<proteinExistence type="predicted"/>
<comment type="caution">
    <text evidence="1">The sequence shown here is derived from an EMBL/GenBank/DDBJ whole genome shotgun (WGS) entry which is preliminary data.</text>
</comment>
<accession>A0ABU7B975</accession>
<dbReference type="Proteomes" id="UP001345963">
    <property type="component" value="Unassembled WGS sequence"/>
</dbReference>
<evidence type="ECO:0000313" key="2">
    <source>
        <dbReference type="Proteomes" id="UP001345963"/>
    </source>
</evidence>
<organism evidence="1 2">
    <name type="scientific">Ataeniobius toweri</name>
    <dbReference type="NCBI Taxonomy" id="208326"/>
    <lineage>
        <taxon>Eukaryota</taxon>
        <taxon>Metazoa</taxon>
        <taxon>Chordata</taxon>
        <taxon>Craniata</taxon>
        <taxon>Vertebrata</taxon>
        <taxon>Euteleostomi</taxon>
        <taxon>Actinopterygii</taxon>
        <taxon>Neopterygii</taxon>
        <taxon>Teleostei</taxon>
        <taxon>Neoteleostei</taxon>
        <taxon>Acanthomorphata</taxon>
        <taxon>Ovalentaria</taxon>
        <taxon>Atherinomorphae</taxon>
        <taxon>Cyprinodontiformes</taxon>
        <taxon>Goodeidae</taxon>
        <taxon>Ataeniobius</taxon>
    </lineage>
</organism>
<reference evidence="1 2" key="1">
    <citation type="submission" date="2021-07" db="EMBL/GenBank/DDBJ databases">
        <authorList>
            <person name="Palmer J.M."/>
        </authorList>
    </citation>
    <scope>NUCLEOTIDE SEQUENCE [LARGE SCALE GENOMIC DNA]</scope>
    <source>
        <strain evidence="1 2">AT_MEX2019</strain>
        <tissue evidence="1">Muscle</tissue>
    </source>
</reference>
<evidence type="ECO:0000313" key="1">
    <source>
        <dbReference type="EMBL" id="MED6246833.1"/>
    </source>
</evidence>
<dbReference type="EMBL" id="JAHUTI010044883">
    <property type="protein sequence ID" value="MED6246833.1"/>
    <property type="molecule type" value="Genomic_DNA"/>
</dbReference>
<protein>
    <submittedName>
        <fullName evidence="1">Uncharacterized protein</fullName>
    </submittedName>
</protein>
<name>A0ABU7B975_9TELE</name>
<gene>
    <name evidence="1" type="ORF">ATANTOWER_024466</name>
</gene>
<keyword evidence="2" id="KW-1185">Reference proteome</keyword>
<sequence>MWKTANLSSLHFLKTNNRFSSSALDLTYHFLYLLCVWHHHLTGNFTGPVSVHNQQGHKNLACMQASADINWLTTRQQELADFQLDQKSKIQSFPNSECTILTRYQVLLIPIPFIVKIMTNYD</sequence>